<feature type="signal peptide" evidence="1">
    <location>
        <begin position="1"/>
        <end position="28"/>
    </location>
</feature>
<sequence length="176" mass="18587">MQKAKQIPKSMVKVTVILATLLASTALMGCQQGAMDEPRAERLTPATVVEPIDPQTNPIAASKARKQQMAIDTDLTALKQDVLALIADTSADNIQQCRVIGFGAKPCGGPARYIAASVKNIDEDDLMAKVAAYNAASAENNNKLGLMSDCAVVPKPNVVLDQGVCRLDDTASGQTY</sequence>
<gene>
    <name evidence="2" type="ORF">BI198_03895</name>
</gene>
<dbReference type="OrthoDB" id="8703681at2"/>
<proteinExistence type="predicted"/>
<keyword evidence="1" id="KW-0732">Signal</keyword>
<dbReference type="RefSeq" id="WP_070048367.1">
    <property type="nucleotide sequence ID" value="NZ_CBCSDO010000001.1"/>
</dbReference>
<organism evidence="2 3">
    <name type="scientific">Rheinheimera salexigens</name>
    <dbReference type="NCBI Taxonomy" id="1628148"/>
    <lineage>
        <taxon>Bacteria</taxon>
        <taxon>Pseudomonadati</taxon>
        <taxon>Pseudomonadota</taxon>
        <taxon>Gammaproteobacteria</taxon>
        <taxon>Chromatiales</taxon>
        <taxon>Chromatiaceae</taxon>
        <taxon>Rheinheimera</taxon>
    </lineage>
</organism>
<name>A0A1E7Q3U9_9GAMM</name>
<dbReference type="Proteomes" id="UP000242258">
    <property type="component" value="Unassembled WGS sequence"/>
</dbReference>
<protein>
    <submittedName>
        <fullName evidence="2">Uncharacterized protein</fullName>
    </submittedName>
</protein>
<keyword evidence="3" id="KW-1185">Reference proteome</keyword>
<evidence type="ECO:0000313" key="3">
    <source>
        <dbReference type="Proteomes" id="UP000242258"/>
    </source>
</evidence>
<feature type="chain" id="PRO_5009200328" evidence="1">
    <location>
        <begin position="29"/>
        <end position="176"/>
    </location>
</feature>
<evidence type="ECO:0000313" key="2">
    <source>
        <dbReference type="EMBL" id="OEY68801.1"/>
    </source>
</evidence>
<accession>A0A1E7Q3U9</accession>
<dbReference type="PROSITE" id="PS51257">
    <property type="entry name" value="PROKAR_LIPOPROTEIN"/>
    <property type="match status" value="1"/>
</dbReference>
<comment type="caution">
    <text evidence="2">The sequence shown here is derived from an EMBL/GenBank/DDBJ whole genome shotgun (WGS) entry which is preliminary data.</text>
</comment>
<evidence type="ECO:0000256" key="1">
    <source>
        <dbReference type="SAM" id="SignalP"/>
    </source>
</evidence>
<dbReference type="STRING" id="1628148.BI198_03895"/>
<reference evidence="3" key="1">
    <citation type="submission" date="2016-09" db="EMBL/GenBank/DDBJ databases">
        <authorList>
            <person name="Wan X."/>
            <person name="Hou S."/>
        </authorList>
    </citation>
    <scope>NUCLEOTIDE SEQUENCE [LARGE SCALE GENOMIC DNA]</scope>
    <source>
        <strain evidence="3">KH87</strain>
    </source>
</reference>
<dbReference type="EMBL" id="MKEK01000001">
    <property type="protein sequence ID" value="OEY68801.1"/>
    <property type="molecule type" value="Genomic_DNA"/>
</dbReference>
<dbReference type="AlphaFoldDB" id="A0A1E7Q3U9"/>